<keyword evidence="11" id="KW-1185">Reference proteome</keyword>
<dbReference type="GO" id="GO:0015105">
    <property type="term" value="F:arsenite transmembrane transporter activity"/>
    <property type="evidence" value="ECO:0007669"/>
    <property type="project" value="InterPro"/>
</dbReference>
<dbReference type="STRING" id="1184251.TCELL_1392"/>
<dbReference type="PANTHER" id="PTHR43302:SF5">
    <property type="entry name" value="TRANSPORTER ARSB-RELATED"/>
    <property type="match status" value="1"/>
</dbReference>
<organism evidence="10 11">
    <name type="scientific">Thermogladius calderae (strain DSM 22663 / VKM B-2946 / 1633)</name>
    <dbReference type="NCBI Taxonomy" id="1184251"/>
    <lineage>
        <taxon>Archaea</taxon>
        <taxon>Thermoproteota</taxon>
        <taxon>Thermoprotei</taxon>
        <taxon>Desulfurococcales</taxon>
        <taxon>Desulfurococcaceae</taxon>
        <taxon>Thermogladius</taxon>
    </lineage>
</organism>
<evidence type="ECO:0000256" key="7">
    <source>
        <dbReference type="ARBA" id="ARBA00023136"/>
    </source>
</evidence>
<accession>I3TGC6</accession>
<proteinExistence type="inferred from homology"/>
<evidence type="ECO:0000313" key="10">
    <source>
        <dbReference type="EMBL" id="AFK51814.1"/>
    </source>
</evidence>
<sequence>MKEVNVKLAAGGFIVVLLMVSLVIRGKRPKTPIWSIMTFTAFIAVASGLVRLDELNSVIDFSVVLFLIGMFSITGLAERSGLLDYMASRFIRLFKTKRSLVVASSLLFGLLSALAVNDTVALMGPPIAYTISKAIGVDSEMMMLLLAFSLTIGSVMTPIGNPQNMLIAVRSGMSAPFVKFVLYLSIPTVFNLLVTPLILMKLFGVRNGRKSEVLLVPEETVKSRRDAALAGIGLAVSVSALVVNDLLQLMGLPYVEERGIIPFVVASAIYVFSENPREVLGKVDWGTIVFFISMFITMEGVWRSGFLNPLLALFVSGKPVDTPLSILSISALSVVGSQLISNVPFTRLMITELHEAGYSGKQDLPWLTLAMSTTIAGNLTILGAASNIIIVEYLESRMGITITFTRFAKIGAIVTLVNIAVYFAFLASLQLIGLVS</sequence>
<evidence type="ECO:0000259" key="9">
    <source>
        <dbReference type="Pfam" id="PF03600"/>
    </source>
</evidence>
<feature type="transmembrane region" description="Helical" evidence="8">
    <location>
        <begin position="98"/>
        <end position="116"/>
    </location>
</feature>
<feature type="domain" description="Citrate transporter-like" evidence="9">
    <location>
        <begin position="31"/>
        <end position="376"/>
    </location>
</feature>
<feature type="transmembrane region" description="Helical" evidence="8">
    <location>
        <begin position="365"/>
        <end position="390"/>
    </location>
</feature>
<dbReference type="HOGENOM" id="CLU_011920_3_0_2"/>
<evidence type="ECO:0000256" key="4">
    <source>
        <dbReference type="ARBA" id="ARBA00022475"/>
    </source>
</evidence>
<keyword evidence="3" id="KW-0813">Transport</keyword>
<dbReference type="PRINTS" id="PR00758">
    <property type="entry name" value="ARSENICPUMP"/>
</dbReference>
<feature type="transmembrane region" description="Helical" evidence="8">
    <location>
        <begin position="285"/>
        <end position="302"/>
    </location>
</feature>
<keyword evidence="7 8" id="KW-0472">Membrane</keyword>
<feature type="transmembrane region" description="Helical" evidence="8">
    <location>
        <begin position="31"/>
        <end position="52"/>
    </location>
</feature>
<keyword evidence="4" id="KW-1003">Cell membrane</keyword>
<protein>
    <submittedName>
        <fullName evidence="10">Citrate transporter</fullName>
    </submittedName>
</protein>
<keyword evidence="6 8" id="KW-1133">Transmembrane helix</keyword>
<dbReference type="FunCoup" id="I3TGC6">
    <property type="interactions" value="4"/>
</dbReference>
<dbReference type="AlphaFoldDB" id="I3TGC6"/>
<dbReference type="GO" id="GO:0005886">
    <property type="term" value="C:plasma membrane"/>
    <property type="evidence" value="ECO:0007669"/>
    <property type="project" value="UniProtKB-SubCell"/>
</dbReference>
<evidence type="ECO:0000256" key="8">
    <source>
        <dbReference type="SAM" id="Phobius"/>
    </source>
</evidence>
<evidence type="ECO:0000313" key="11">
    <source>
        <dbReference type="Proteomes" id="UP000005270"/>
    </source>
</evidence>
<feature type="transmembrane region" description="Helical" evidence="8">
    <location>
        <begin position="410"/>
        <end position="432"/>
    </location>
</feature>
<evidence type="ECO:0000256" key="2">
    <source>
        <dbReference type="ARBA" id="ARBA00009843"/>
    </source>
</evidence>
<evidence type="ECO:0000256" key="3">
    <source>
        <dbReference type="ARBA" id="ARBA00022448"/>
    </source>
</evidence>
<gene>
    <name evidence="10" type="ordered locus">TCELL_1392</name>
</gene>
<dbReference type="eggNOG" id="arCOG00238">
    <property type="taxonomic scope" value="Archaea"/>
</dbReference>
<dbReference type="PANTHER" id="PTHR43302">
    <property type="entry name" value="TRANSPORTER ARSB-RELATED"/>
    <property type="match status" value="1"/>
</dbReference>
<name>I3TGC6_THEC1</name>
<feature type="transmembrane region" description="Helical" evidence="8">
    <location>
        <begin position="254"/>
        <end position="273"/>
    </location>
</feature>
<feature type="transmembrane region" description="Helical" evidence="8">
    <location>
        <begin position="58"/>
        <end position="77"/>
    </location>
</feature>
<dbReference type="KEGG" id="thg:TCELL_1392"/>
<comment type="similarity">
    <text evidence="2">Belongs to the CitM (TC 2.A.11) transporter family.</text>
</comment>
<dbReference type="InterPro" id="IPR004680">
    <property type="entry name" value="Cit_transptr-like_dom"/>
</dbReference>
<feature type="transmembrane region" description="Helical" evidence="8">
    <location>
        <begin position="6"/>
        <end position="24"/>
    </location>
</feature>
<feature type="transmembrane region" description="Helical" evidence="8">
    <location>
        <begin position="141"/>
        <end position="159"/>
    </location>
</feature>
<dbReference type="InterPro" id="IPR000802">
    <property type="entry name" value="Arsenical_pump_ArsB"/>
</dbReference>
<dbReference type="Proteomes" id="UP000005270">
    <property type="component" value="Chromosome"/>
</dbReference>
<comment type="subcellular location">
    <subcellularLocation>
        <location evidence="1">Cell membrane</location>
        <topology evidence="1">Multi-pass membrane protein</topology>
    </subcellularLocation>
</comment>
<keyword evidence="5 8" id="KW-0812">Transmembrane</keyword>
<feature type="transmembrane region" description="Helical" evidence="8">
    <location>
        <begin position="180"/>
        <end position="199"/>
    </location>
</feature>
<dbReference type="Pfam" id="PF03600">
    <property type="entry name" value="CitMHS"/>
    <property type="match status" value="1"/>
</dbReference>
<dbReference type="InParanoid" id="I3TGC6"/>
<reference evidence="10 11" key="1">
    <citation type="journal article" date="2012" name="J. Bacteriol.">
        <title>Complete genome sequence of the hyperthermophilic cellulolytic Crenarchaeon 'Thermogladius cellulolyticus' 1633.</title>
        <authorList>
            <person name="Mardanov A.V."/>
            <person name="Kochetkova T.V."/>
            <person name="Beletsky A.V."/>
            <person name="Bonch-Osmolovskaya E.A."/>
            <person name="Ravin N.V."/>
            <person name="Skryabin K.G."/>
        </authorList>
    </citation>
    <scope>NUCLEOTIDE SEQUENCE [LARGE SCALE GENOMIC DNA]</scope>
    <source>
        <strain evidence="11">DSM 22663 / VKM B-2946 / 1633</strain>
    </source>
</reference>
<evidence type="ECO:0000256" key="6">
    <source>
        <dbReference type="ARBA" id="ARBA00022989"/>
    </source>
</evidence>
<evidence type="ECO:0000256" key="1">
    <source>
        <dbReference type="ARBA" id="ARBA00004651"/>
    </source>
</evidence>
<evidence type="ECO:0000256" key="5">
    <source>
        <dbReference type="ARBA" id="ARBA00022692"/>
    </source>
</evidence>
<dbReference type="EMBL" id="CP003531">
    <property type="protein sequence ID" value="AFK51814.1"/>
    <property type="molecule type" value="Genomic_DNA"/>
</dbReference>